<gene>
    <name evidence="1" type="ORF">WG929_07685</name>
</gene>
<keyword evidence="2" id="KW-1185">Reference proteome</keyword>
<evidence type="ECO:0000313" key="2">
    <source>
        <dbReference type="Proteomes" id="UP001620597"/>
    </source>
</evidence>
<organism evidence="1 2">
    <name type="scientific">Oceanobacter antarcticus</name>
    <dbReference type="NCBI Taxonomy" id="3133425"/>
    <lineage>
        <taxon>Bacteria</taxon>
        <taxon>Pseudomonadati</taxon>
        <taxon>Pseudomonadota</taxon>
        <taxon>Gammaproteobacteria</taxon>
        <taxon>Oceanospirillales</taxon>
        <taxon>Oceanospirillaceae</taxon>
        <taxon>Oceanobacter</taxon>
    </lineage>
</organism>
<accession>A0ABW8NHC0</accession>
<protein>
    <submittedName>
        <fullName evidence="1">Uncharacterized protein</fullName>
    </submittedName>
</protein>
<dbReference type="RefSeq" id="WP_416205584.1">
    <property type="nucleotide sequence ID" value="NZ_JBBKTX010000007.1"/>
</dbReference>
<evidence type="ECO:0000313" key="1">
    <source>
        <dbReference type="EMBL" id="MFK4752287.1"/>
    </source>
</evidence>
<reference evidence="1 2" key="1">
    <citation type="submission" date="2024-03" db="EMBL/GenBank/DDBJ databases">
        <title>High-quality draft genome sequence of Oceanobacter sp. wDCs-4.</title>
        <authorList>
            <person name="Dong C."/>
        </authorList>
    </citation>
    <scope>NUCLEOTIDE SEQUENCE [LARGE SCALE GENOMIC DNA]</scope>
    <source>
        <strain evidence="2">wDCs-4</strain>
    </source>
</reference>
<dbReference type="Proteomes" id="UP001620597">
    <property type="component" value="Unassembled WGS sequence"/>
</dbReference>
<sequence>MIEQWQPASSQTSKPDSDTLLQLLAALPQQPQSPVIDRQRLDDSVRAKAHTWITLDEAAWQTALAGIAADQLLQVATFFVCAEQQLEDWQCGSSNPAIWVFRYLKKQGTPASKEQIRAIKALTDNRYIPHGSAL</sequence>
<comment type="caution">
    <text evidence="1">The sequence shown here is derived from an EMBL/GenBank/DDBJ whole genome shotgun (WGS) entry which is preliminary data.</text>
</comment>
<name>A0ABW8NHC0_9GAMM</name>
<proteinExistence type="predicted"/>
<dbReference type="EMBL" id="JBBKTX010000007">
    <property type="protein sequence ID" value="MFK4752287.1"/>
    <property type="molecule type" value="Genomic_DNA"/>
</dbReference>